<dbReference type="Proteomes" id="UP000677228">
    <property type="component" value="Unassembled WGS sequence"/>
</dbReference>
<dbReference type="EMBL" id="CAJOBC010001652">
    <property type="protein sequence ID" value="CAF3691042.1"/>
    <property type="molecule type" value="Genomic_DNA"/>
</dbReference>
<dbReference type="EMBL" id="CAJOBA010000105">
    <property type="protein sequence ID" value="CAF3504531.1"/>
    <property type="molecule type" value="Genomic_DNA"/>
</dbReference>
<evidence type="ECO:0000313" key="4">
    <source>
        <dbReference type="EMBL" id="CAF3504531.1"/>
    </source>
</evidence>
<accession>A0A814A914</accession>
<organism evidence="3 6">
    <name type="scientific">Didymodactylos carnosus</name>
    <dbReference type="NCBI Taxonomy" id="1234261"/>
    <lineage>
        <taxon>Eukaryota</taxon>
        <taxon>Metazoa</taxon>
        <taxon>Spiralia</taxon>
        <taxon>Gnathifera</taxon>
        <taxon>Rotifera</taxon>
        <taxon>Eurotatoria</taxon>
        <taxon>Bdelloidea</taxon>
        <taxon>Philodinida</taxon>
        <taxon>Philodinidae</taxon>
        <taxon>Didymodactylos</taxon>
    </lineage>
</organism>
<proteinExistence type="predicted"/>
<comment type="caution">
    <text evidence="3">The sequence shown here is derived from an EMBL/GenBank/DDBJ whole genome shotgun (WGS) entry which is preliminary data.</text>
</comment>
<evidence type="ECO:0000313" key="5">
    <source>
        <dbReference type="EMBL" id="CAF3691042.1"/>
    </source>
</evidence>
<dbReference type="AlphaFoldDB" id="A0A814A914"/>
<reference evidence="3" key="1">
    <citation type="submission" date="2021-02" db="EMBL/GenBank/DDBJ databases">
        <authorList>
            <person name="Nowell W R."/>
        </authorList>
    </citation>
    <scope>NUCLEOTIDE SEQUENCE</scope>
</reference>
<evidence type="ECO:0000313" key="3">
    <source>
        <dbReference type="EMBL" id="CAF0909711.1"/>
    </source>
</evidence>
<gene>
    <name evidence="3" type="ORF">GPM918_LOCUS9081</name>
    <name evidence="2" type="ORF">OVA965_LOCUS701</name>
    <name evidence="5" type="ORF">SRO942_LOCUS9082</name>
    <name evidence="4" type="ORF">TMI583_LOCUS701</name>
</gene>
<feature type="region of interest" description="Disordered" evidence="1">
    <location>
        <begin position="125"/>
        <end position="167"/>
    </location>
</feature>
<evidence type="ECO:0000313" key="6">
    <source>
        <dbReference type="Proteomes" id="UP000663829"/>
    </source>
</evidence>
<protein>
    <submittedName>
        <fullName evidence="3">Uncharacterized protein</fullName>
    </submittedName>
</protein>
<evidence type="ECO:0000313" key="2">
    <source>
        <dbReference type="EMBL" id="CAF0729596.1"/>
    </source>
</evidence>
<feature type="compositionally biased region" description="Basic and acidic residues" evidence="1">
    <location>
        <begin position="127"/>
        <end position="144"/>
    </location>
</feature>
<dbReference type="EMBL" id="CAJNOQ010001652">
    <property type="protein sequence ID" value="CAF0909711.1"/>
    <property type="molecule type" value="Genomic_DNA"/>
</dbReference>
<evidence type="ECO:0000256" key="1">
    <source>
        <dbReference type="SAM" id="MobiDB-lite"/>
    </source>
</evidence>
<name>A0A814A914_9BILA</name>
<dbReference type="OrthoDB" id="6782675at2759"/>
<sequence length="167" mass="19274">MKTEMDTSKGFYNYYKGKEVSVNYIYGKRVQHLTKQYFPQIETRSVYTTENKIGREFKIKDSIPHNLQSQVVYGTTCNSCSDPFIGKTFRHFQTRCQEHLNDIKQAKLSNVPKITSSVTSSIGKVIKPSDTKKPTVLNENRKADTSAQHYATQRSSRSQSTFREKRT</sequence>
<dbReference type="Proteomes" id="UP000663829">
    <property type="component" value="Unassembled WGS sequence"/>
</dbReference>
<dbReference type="Proteomes" id="UP000681722">
    <property type="component" value="Unassembled WGS sequence"/>
</dbReference>
<feature type="compositionally biased region" description="Low complexity" evidence="1">
    <location>
        <begin position="152"/>
        <end position="161"/>
    </location>
</feature>
<dbReference type="Proteomes" id="UP000682733">
    <property type="component" value="Unassembled WGS sequence"/>
</dbReference>
<keyword evidence="6" id="KW-1185">Reference proteome</keyword>
<dbReference type="EMBL" id="CAJNOK010000105">
    <property type="protein sequence ID" value="CAF0729596.1"/>
    <property type="molecule type" value="Genomic_DNA"/>
</dbReference>